<dbReference type="STRING" id="905079.L1JFY4"/>
<evidence type="ECO:0000256" key="2">
    <source>
        <dbReference type="ARBA" id="ARBA00022771"/>
    </source>
</evidence>
<dbReference type="SUPFAM" id="SSF57850">
    <property type="entry name" value="RING/U-box"/>
    <property type="match status" value="1"/>
</dbReference>
<dbReference type="Gene3D" id="3.30.40.10">
    <property type="entry name" value="Zinc/RING finger domain, C3HC4 (zinc finger)"/>
    <property type="match status" value="1"/>
</dbReference>
<evidence type="ECO:0000259" key="5">
    <source>
        <dbReference type="PROSITE" id="PS50089"/>
    </source>
</evidence>
<reference evidence="7" key="3">
    <citation type="submission" date="2016-03" db="UniProtKB">
        <authorList>
            <consortium name="EnsemblProtists"/>
        </authorList>
    </citation>
    <scope>IDENTIFICATION</scope>
</reference>
<name>L1JFY4_GUITC</name>
<dbReference type="PANTHER" id="PTHR45931">
    <property type="entry name" value="SI:CH211-59O9.10"/>
    <property type="match status" value="1"/>
</dbReference>
<dbReference type="GO" id="GO:0006511">
    <property type="term" value="P:ubiquitin-dependent protein catabolic process"/>
    <property type="evidence" value="ECO:0007669"/>
    <property type="project" value="TreeGrafter"/>
</dbReference>
<protein>
    <recommendedName>
        <fullName evidence="5">RING-type domain-containing protein</fullName>
    </recommendedName>
</protein>
<dbReference type="InterPro" id="IPR013083">
    <property type="entry name" value="Znf_RING/FYVE/PHD"/>
</dbReference>
<dbReference type="InterPro" id="IPR051834">
    <property type="entry name" value="RING_finger_E3_ligase"/>
</dbReference>
<dbReference type="Proteomes" id="UP000011087">
    <property type="component" value="Unassembled WGS sequence"/>
</dbReference>
<dbReference type="Pfam" id="PF13639">
    <property type="entry name" value="zf-RING_2"/>
    <property type="match status" value="1"/>
</dbReference>
<reference evidence="8" key="2">
    <citation type="submission" date="2012-11" db="EMBL/GenBank/DDBJ databases">
        <authorList>
            <person name="Kuo A."/>
            <person name="Curtis B.A."/>
            <person name="Tanifuji G."/>
            <person name="Burki F."/>
            <person name="Gruber A."/>
            <person name="Irimia M."/>
            <person name="Maruyama S."/>
            <person name="Arias M.C."/>
            <person name="Ball S.G."/>
            <person name="Gile G.H."/>
            <person name="Hirakawa Y."/>
            <person name="Hopkins J.F."/>
            <person name="Rensing S.A."/>
            <person name="Schmutz J."/>
            <person name="Symeonidi A."/>
            <person name="Elias M."/>
            <person name="Eveleigh R.J."/>
            <person name="Herman E.K."/>
            <person name="Klute M.J."/>
            <person name="Nakayama T."/>
            <person name="Obornik M."/>
            <person name="Reyes-Prieto A."/>
            <person name="Armbrust E.V."/>
            <person name="Aves S.J."/>
            <person name="Beiko R.G."/>
            <person name="Coutinho P."/>
            <person name="Dacks J.B."/>
            <person name="Durnford D.G."/>
            <person name="Fast N.M."/>
            <person name="Green B.R."/>
            <person name="Grisdale C."/>
            <person name="Hempe F."/>
            <person name="Henrissat B."/>
            <person name="Hoppner M.P."/>
            <person name="Ishida K.-I."/>
            <person name="Kim E."/>
            <person name="Koreny L."/>
            <person name="Kroth P.G."/>
            <person name="Liu Y."/>
            <person name="Malik S.-B."/>
            <person name="Maier U.G."/>
            <person name="McRose D."/>
            <person name="Mock T."/>
            <person name="Neilson J.A."/>
            <person name="Onodera N.T."/>
            <person name="Poole A.M."/>
            <person name="Pritham E.J."/>
            <person name="Richards T.A."/>
            <person name="Rocap G."/>
            <person name="Roy S.W."/>
            <person name="Sarai C."/>
            <person name="Schaack S."/>
            <person name="Shirato S."/>
            <person name="Slamovits C.H."/>
            <person name="Spencer D.F."/>
            <person name="Suzuki S."/>
            <person name="Worden A.Z."/>
            <person name="Zauner S."/>
            <person name="Barry K."/>
            <person name="Bell C."/>
            <person name="Bharti A.K."/>
            <person name="Crow J.A."/>
            <person name="Grimwood J."/>
            <person name="Kramer R."/>
            <person name="Lindquist E."/>
            <person name="Lucas S."/>
            <person name="Salamov A."/>
            <person name="McFadden G.I."/>
            <person name="Lane C.E."/>
            <person name="Keeling P.J."/>
            <person name="Gray M.W."/>
            <person name="Grigoriev I.V."/>
            <person name="Archibald J.M."/>
        </authorList>
    </citation>
    <scope>NUCLEOTIDE SEQUENCE</scope>
    <source>
        <strain evidence="8">CCMP2712</strain>
    </source>
</reference>
<dbReference type="KEGG" id="gtt:GUITHDRAFT_43221"/>
<reference evidence="6 8" key="1">
    <citation type="journal article" date="2012" name="Nature">
        <title>Algal genomes reveal evolutionary mosaicism and the fate of nucleomorphs.</title>
        <authorList>
            <consortium name="DOE Joint Genome Institute"/>
            <person name="Curtis B.A."/>
            <person name="Tanifuji G."/>
            <person name="Burki F."/>
            <person name="Gruber A."/>
            <person name="Irimia M."/>
            <person name="Maruyama S."/>
            <person name="Arias M.C."/>
            <person name="Ball S.G."/>
            <person name="Gile G.H."/>
            <person name="Hirakawa Y."/>
            <person name="Hopkins J.F."/>
            <person name="Kuo A."/>
            <person name="Rensing S.A."/>
            <person name="Schmutz J."/>
            <person name="Symeonidi A."/>
            <person name="Elias M."/>
            <person name="Eveleigh R.J."/>
            <person name="Herman E.K."/>
            <person name="Klute M.J."/>
            <person name="Nakayama T."/>
            <person name="Obornik M."/>
            <person name="Reyes-Prieto A."/>
            <person name="Armbrust E.V."/>
            <person name="Aves S.J."/>
            <person name="Beiko R.G."/>
            <person name="Coutinho P."/>
            <person name="Dacks J.B."/>
            <person name="Durnford D.G."/>
            <person name="Fast N.M."/>
            <person name="Green B.R."/>
            <person name="Grisdale C.J."/>
            <person name="Hempel F."/>
            <person name="Henrissat B."/>
            <person name="Hoppner M.P."/>
            <person name="Ishida K."/>
            <person name="Kim E."/>
            <person name="Koreny L."/>
            <person name="Kroth P.G."/>
            <person name="Liu Y."/>
            <person name="Malik S.B."/>
            <person name="Maier U.G."/>
            <person name="McRose D."/>
            <person name="Mock T."/>
            <person name="Neilson J.A."/>
            <person name="Onodera N.T."/>
            <person name="Poole A.M."/>
            <person name="Pritham E.J."/>
            <person name="Richards T.A."/>
            <person name="Rocap G."/>
            <person name="Roy S.W."/>
            <person name="Sarai C."/>
            <person name="Schaack S."/>
            <person name="Shirato S."/>
            <person name="Slamovits C.H."/>
            <person name="Spencer D.F."/>
            <person name="Suzuki S."/>
            <person name="Worden A.Z."/>
            <person name="Zauner S."/>
            <person name="Barry K."/>
            <person name="Bell C."/>
            <person name="Bharti A.K."/>
            <person name="Crow J.A."/>
            <person name="Grimwood J."/>
            <person name="Kramer R."/>
            <person name="Lindquist E."/>
            <person name="Lucas S."/>
            <person name="Salamov A."/>
            <person name="McFadden G.I."/>
            <person name="Lane C.E."/>
            <person name="Keeling P.J."/>
            <person name="Gray M.W."/>
            <person name="Grigoriev I.V."/>
            <person name="Archibald J.M."/>
        </authorList>
    </citation>
    <scope>NUCLEOTIDE SEQUENCE</scope>
    <source>
        <strain evidence="6 8">CCMP2712</strain>
    </source>
</reference>
<dbReference type="GeneID" id="17303801"/>
<evidence type="ECO:0000313" key="6">
    <source>
        <dbReference type="EMBL" id="EKX47054.1"/>
    </source>
</evidence>
<dbReference type="SMART" id="SM00184">
    <property type="entry name" value="RING"/>
    <property type="match status" value="1"/>
</dbReference>
<sequence>NALKALETLTYEKGSTQVTEDTCAICQDDYECGQELTRLPCKHDFHSACVLPWLKKVNTCPSCRHELEAA</sequence>
<dbReference type="GO" id="GO:0005634">
    <property type="term" value="C:nucleus"/>
    <property type="evidence" value="ECO:0007669"/>
    <property type="project" value="TreeGrafter"/>
</dbReference>
<feature type="domain" description="RING-type" evidence="5">
    <location>
        <begin position="23"/>
        <end position="64"/>
    </location>
</feature>
<dbReference type="PaxDb" id="55529-EKX47054"/>
<evidence type="ECO:0000256" key="1">
    <source>
        <dbReference type="ARBA" id="ARBA00022723"/>
    </source>
</evidence>
<proteinExistence type="predicted"/>
<feature type="non-terminal residue" evidence="6">
    <location>
        <position position="1"/>
    </location>
</feature>
<evidence type="ECO:0000313" key="8">
    <source>
        <dbReference type="Proteomes" id="UP000011087"/>
    </source>
</evidence>
<keyword evidence="3" id="KW-0862">Zinc</keyword>
<dbReference type="GO" id="GO:0061630">
    <property type="term" value="F:ubiquitin protein ligase activity"/>
    <property type="evidence" value="ECO:0007669"/>
    <property type="project" value="TreeGrafter"/>
</dbReference>
<keyword evidence="8" id="KW-1185">Reference proteome</keyword>
<dbReference type="InterPro" id="IPR001841">
    <property type="entry name" value="Znf_RING"/>
</dbReference>
<dbReference type="GO" id="GO:0008270">
    <property type="term" value="F:zinc ion binding"/>
    <property type="evidence" value="ECO:0007669"/>
    <property type="project" value="UniProtKB-KW"/>
</dbReference>
<accession>L1JFY4</accession>
<dbReference type="EnsemblProtists" id="EKX47054">
    <property type="protein sequence ID" value="EKX47054"/>
    <property type="gene ID" value="GUITHDRAFT_43221"/>
</dbReference>
<gene>
    <name evidence="6" type="ORF">GUITHDRAFT_43221</name>
</gene>
<dbReference type="PROSITE" id="PS50089">
    <property type="entry name" value="ZF_RING_2"/>
    <property type="match status" value="1"/>
</dbReference>
<dbReference type="PANTHER" id="PTHR45931:SF3">
    <property type="entry name" value="RING ZINC FINGER-CONTAINING PROTEIN"/>
    <property type="match status" value="1"/>
</dbReference>
<dbReference type="eggNOG" id="KOG0800">
    <property type="taxonomic scope" value="Eukaryota"/>
</dbReference>
<dbReference type="RefSeq" id="XP_005834034.1">
    <property type="nucleotide sequence ID" value="XM_005833977.1"/>
</dbReference>
<dbReference type="AlphaFoldDB" id="L1JFY4"/>
<keyword evidence="1" id="KW-0479">Metal-binding</keyword>
<dbReference type="OMA" id="SCAVCIC"/>
<evidence type="ECO:0000256" key="4">
    <source>
        <dbReference type="PROSITE-ProRule" id="PRU00175"/>
    </source>
</evidence>
<dbReference type="EMBL" id="JH992991">
    <property type="protein sequence ID" value="EKX47054.1"/>
    <property type="molecule type" value="Genomic_DNA"/>
</dbReference>
<organism evidence="6">
    <name type="scientific">Guillardia theta (strain CCMP2712)</name>
    <name type="common">Cryptophyte</name>
    <dbReference type="NCBI Taxonomy" id="905079"/>
    <lineage>
        <taxon>Eukaryota</taxon>
        <taxon>Cryptophyceae</taxon>
        <taxon>Pyrenomonadales</taxon>
        <taxon>Geminigeraceae</taxon>
        <taxon>Guillardia</taxon>
    </lineage>
</organism>
<evidence type="ECO:0000256" key="3">
    <source>
        <dbReference type="ARBA" id="ARBA00022833"/>
    </source>
</evidence>
<feature type="non-terminal residue" evidence="6">
    <location>
        <position position="70"/>
    </location>
</feature>
<dbReference type="HOGENOM" id="CLU_013137_21_0_1"/>
<dbReference type="OrthoDB" id="913599at2759"/>
<evidence type="ECO:0000313" key="7">
    <source>
        <dbReference type="EnsemblProtists" id="EKX47054"/>
    </source>
</evidence>
<keyword evidence="2 4" id="KW-0863">Zinc-finger</keyword>